<dbReference type="AlphaFoldDB" id="A0A162C5K5"/>
<evidence type="ECO:0000259" key="11">
    <source>
        <dbReference type="Pfam" id="PF17946"/>
    </source>
</evidence>
<dbReference type="InterPro" id="IPR011335">
    <property type="entry name" value="Restrct_endonuc-II-like"/>
</dbReference>
<keyword evidence="8 10" id="KW-0238">DNA-binding</keyword>
<keyword evidence="4 10" id="KW-0378">Hydrolase</keyword>
<dbReference type="GO" id="GO:0003677">
    <property type="term" value="F:DNA binding"/>
    <property type="evidence" value="ECO:0007669"/>
    <property type="project" value="UniProtKB-UniRule"/>
</dbReference>
<dbReference type="PANTHER" id="PTHR30591:SF1">
    <property type="entry name" value="RECBCD ENZYME SUBUNIT RECC"/>
    <property type="match status" value="1"/>
</dbReference>
<dbReference type="InterPro" id="IPR013986">
    <property type="entry name" value="DExx_box_DNA_helicase_dom_sf"/>
</dbReference>
<keyword evidence="7 10" id="KW-0067">ATP-binding</keyword>
<dbReference type="Gene3D" id="3.40.50.10930">
    <property type="match status" value="1"/>
</dbReference>
<proteinExistence type="inferred from homology"/>
<name>A0A162C5K5_9GAMM</name>
<keyword evidence="3 10" id="KW-0227">DNA damage</keyword>
<feature type="domain" description="RecC C-terminal" evidence="11">
    <location>
        <begin position="818"/>
        <end position="1035"/>
    </location>
</feature>
<evidence type="ECO:0000256" key="9">
    <source>
        <dbReference type="ARBA" id="ARBA00023204"/>
    </source>
</evidence>
<dbReference type="SUPFAM" id="SSF52980">
    <property type="entry name" value="Restriction endonuclease-like"/>
    <property type="match status" value="1"/>
</dbReference>
<dbReference type="GO" id="GO:0008854">
    <property type="term" value="F:exodeoxyribonuclease V activity"/>
    <property type="evidence" value="ECO:0007669"/>
    <property type="project" value="InterPro"/>
</dbReference>
<keyword evidence="6 10" id="KW-0269">Exonuclease</keyword>
<evidence type="ECO:0000256" key="6">
    <source>
        <dbReference type="ARBA" id="ARBA00022839"/>
    </source>
</evidence>
<comment type="function">
    <text evidence="10">A helicase/nuclease that prepares dsDNA breaks (DSB) for recombinational DNA repair. Binds to DSBs and unwinds DNA via a highly rapid and processive ATP-dependent bidirectional helicase activity. Unwinds dsDNA until it encounters a Chi (crossover hotspot instigator) sequence from the 3' direction. Cuts ssDNA a few nucleotides 3' to the Chi site. The properties and activities of the enzyme are changed at Chi. The Chi-altered holoenzyme produces a long 3'-ssDNA overhang and facilitates RecA-binding to the ssDNA for homologous DNA recombination and repair. Holoenzyme degrades any linearized DNA that is unable to undergo homologous recombination. In the holoenzyme this subunit recognizes the wild-type Chi sequence, and when added to isolated RecB increases its ATP-dependent helicase processivity.</text>
</comment>
<dbReference type="NCBIfam" id="TIGR01450">
    <property type="entry name" value="recC"/>
    <property type="match status" value="1"/>
</dbReference>
<dbReference type="GO" id="GO:0003678">
    <property type="term" value="F:DNA helicase activity"/>
    <property type="evidence" value="ECO:0007669"/>
    <property type="project" value="UniProtKB-UniRule"/>
</dbReference>
<evidence type="ECO:0000256" key="5">
    <source>
        <dbReference type="ARBA" id="ARBA00022806"/>
    </source>
</evidence>
<comment type="subunit">
    <text evidence="10">Heterotrimer of RecB, RecC and RecD. All subunits contribute to DNA-binding.</text>
</comment>
<evidence type="ECO:0000256" key="10">
    <source>
        <dbReference type="HAMAP-Rule" id="MF_01486"/>
    </source>
</evidence>
<keyword evidence="5 10" id="KW-0347">Helicase</keyword>
<dbReference type="Gene3D" id="1.10.10.990">
    <property type="match status" value="1"/>
</dbReference>
<keyword evidence="1 10" id="KW-0540">Nuclease</keyword>
<reference evidence="12 13" key="1">
    <citation type="submission" date="2013-07" db="EMBL/GenBank/DDBJ databases">
        <title>Comparative Genomic and Metabolomic Analysis of Twelve Strains of Pseudoalteromonas luteoviolacea.</title>
        <authorList>
            <person name="Vynne N.G."/>
            <person name="Mansson M."/>
            <person name="Gram L."/>
        </authorList>
    </citation>
    <scope>NUCLEOTIDE SEQUENCE [LARGE SCALE GENOMIC DNA]</scope>
    <source>
        <strain evidence="12 13">S4060-1</strain>
    </source>
</reference>
<comment type="miscellaneous">
    <text evidence="10">In the RecBCD complex, RecB has a slow 3'-5' helicase, an exonuclease activity and loads RecA onto ssDNA, RecD has a fast 5'-3' helicase activity, while RecC stimulates the ATPase and processivity of the RecB helicase and contributes to recognition of the Chi site.</text>
</comment>
<dbReference type="Pfam" id="PF17946">
    <property type="entry name" value="RecC_C"/>
    <property type="match status" value="1"/>
</dbReference>
<gene>
    <name evidence="10" type="primary">recC</name>
    <name evidence="12" type="ORF">N478_25415</name>
</gene>
<evidence type="ECO:0000256" key="3">
    <source>
        <dbReference type="ARBA" id="ARBA00022763"/>
    </source>
</evidence>
<dbReference type="Gene3D" id="3.40.50.300">
    <property type="entry name" value="P-loop containing nucleotide triphosphate hydrolases"/>
    <property type="match status" value="2"/>
</dbReference>
<dbReference type="InterPro" id="IPR041500">
    <property type="entry name" value="RecC_C"/>
</dbReference>
<dbReference type="Proteomes" id="UP000076661">
    <property type="component" value="Unassembled WGS sequence"/>
</dbReference>
<dbReference type="GO" id="GO:0009338">
    <property type="term" value="C:exodeoxyribonuclease V complex"/>
    <property type="evidence" value="ECO:0007669"/>
    <property type="project" value="InterPro"/>
</dbReference>
<evidence type="ECO:0000256" key="7">
    <source>
        <dbReference type="ARBA" id="ARBA00022840"/>
    </source>
</evidence>
<organism evidence="12 13">
    <name type="scientific">Pseudoalteromonas luteoviolacea S4060-1</name>
    <dbReference type="NCBI Taxonomy" id="1365257"/>
    <lineage>
        <taxon>Bacteria</taxon>
        <taxon>Pseudomonadati</taxon>
        <taxon>Pseudomonadota</taxon>
        <taxon>Gammaproteobacteria</taxon>
        <taxon>Alteromonadales</taxon>
        <taxon>Pseudoalteromonadaceae</taxon>
        <taxon>Pseudoalteromonas</taxon>
    </lineage>
</organism>
<protein>
    <recommendedName>
        <fullName evidence="10">RecBCD enzyme subunit RecC</fullName>
    </recommendedName>
    <alternativeName>
        <fullName evidence="10">Exonuclease V subunit RecC</fullName>
        <shortName evidence="10">ExoV subunit RecC</shortName>
    </alternativeName>
    <alternativeName>
        <fullName evidence="10">Helicase/nuclease RecBCD subunit RecC</fullName>
    </alternativeName>
</protein>
<dbReference type="InterPro" id="IPR027417">
    <property type="entry name" value="P-loop_NTPase"/>
</dbReference>
<evidence type="ECO:0000313" key="13">
    <source>
        <dbReference type="Proteomes" id="UP000076661"/>
    </source>
</evidence>
<dbReference type="InterPro" id="IPR006697">
    <property type="entry name" value="RecC"/>
</dbReference>
<dbReference type="GO" id="GO:0005524">
    <property type="term" value="F:ATP binding"/>
    <property type="evidence" value="ECO:0007669"/>
    <property type="project" value="UniProtKB-UniRule"/>
</dbReference>
<keyword evidence="2 10" id="KW-0547">Nucleotide-binding</keyword>
<dbReference type="Gene3D" id="1.10.10.160">
    <property type="match status" value="1"/>
</dbReference>
<evidence type="ECO:0000313" key="12">
    <source>
        <dbReference type="EMBL" id="KZN62378.1"/>
    </source>
</evidence>
<dbReference type="RefSeq" id="WP_063382323.1">
    <property type="nucleotide sequence ID" value="NZ_AUXX01000040.1"/>
</dbReference>
<dbReference type="PANTHER" id="PTHR30591">
    <property type="entry name" value="RECBCD ENZYME SUBUNIT RECC"/>
    <property type="match status" value="1"/>
</dbReference>
<dbReference type="GO" id="GO:0000724">
    <property type="term" value="P:double-strand break repair via homologous recombination"/>
    <property type="evidence" value="ECO:0007669"/>
    <property type="project" value="UniProtKB-UniRule"/>
</dbReference>
<evidence type="ECO:0000256" key="4">
    <source>
        <dbReference type="ARBA" id="ARBA00022801"/>
    </source>
</evidence>
<evidence type="ECO:0000256" key="1">
    <source>
        <dbReference type="ARBA" id="ARBA00022722"/>
    </source>
</evidence>
<comment type="caution">
    <text evidence="12">The sequence shown here is derived from an EMBL/GenBank/DDBJ whole genome shotgun (WGS) entry which is preliminary data.</text>
</comment>
<evidence type="ECO:0000256" key="8">
    <source>
        <dbReference type="ARBA" id="ARBA00023125"/>
    </source>
</evidence>
<dbReference type="HAMAP" id="MF_01486">
    <property type="entry name" value="RecC"/>
    <property type="match status" value="1"/>
</dbReference>
<dbReference type="PATRIC" id="fig|1365257.3.peg.4003"/>
<sequence length="1098" mass="124449">MLHIIQSNRMEALQSQFNTVMKTAPLDDPFQQEIVLVQSPGMSQWLKNGLSTSVGVAAQIDFPLPLSFIWRLYQQFLPDVPAESPYNKANMTWKLFNILPTKLHVSEYSALANYLGLEANNVSDSNTEELDELKLFSLCEKIADVYDQYLMYRPDWLAVWESGEDKLTDVDVTIANWQPDLWRALLSHTRQLGQSAYNRANMHEQLIRALTNARADELPERISIFGLSAMPTSQLEVFQALGSKTEVLLFFFNPSEHYWGDLVDEKTQAKINAKFAKRPSIDAQNDQEQDYYNVGNPLLSSWGKLGRDYLEQLLQLDARWLDGFVEDFTDSLLSKIQEEVYQLAFKGESLQADPNWFVNDEGKIAIGLDDNSIRLQDCHTPLREVECLHDHLLGLFNQHPDLTPKDVIVMMPDVGRYSPYIEAVFGSAQETRKIPFALADMAIEQEKPVLTSFVTLVNLPFSRFGVSDILDLLGVEAIASRFEVEEREFEQIKYWLEQVAIKWGLDASNKAEHSLPEIPLNTWLHGLNRLLLGVASAREDIAFEDVYPADLVEGMAINTLSKLVAFIEALHVAKTNLNRPANLAQKAESLKQLIGQFYHQEAEQSWDLMLLIKLTDTLQKHFDNGDMSGVVEPRVLAYLIKQGIQEKGVGQRFLAGAVNFCTLMPMRAVPFKVVCLLGMNDADYPRQVQPIGFDLVPNSTRRKGDRSRKLDDRYLFLEALLSARQHFYISFIGRSCFNNEVQVPSVLVSELFEYIDRSFYYPERAIEPSKNLKLYAPLQPFNPIHYTDGSQHSYNPNWLLSFETQTSTVASPIECQLPDELEIDQLMRACIAPQNYFYQYCLGVKINPVAEYQDDSEPFALDPLTRYQYLQEIVESSLNNSPIKAAQVLQRGELGQAFIGEIQLESLQQRVLPMVGVLKSHLTDLRAPVEVSLEINAVKLVGWLDKLTANKQVFYRPASIKAKDKIRAFIYHLLANLTISAMPTVVVGLDEQVTFEPIDSQSAEQLLCEWVDFYKQVITRPVPFFPATSYAFASSDDLSKAQSKFAGGQYVGIGESEDPYVALNFSALEPCLEEFMSLSKSILGPMIALEQETQHGDA</sequence>
<accession>A0A162C5K5</accession>
<evidence type="ECO:0000256" key="2">
    <source>
        <dbReference type="ARBA" id="ARBA00022741"/>
    </source>
</evidence>
<dbReference type="EMBL" id="AUXX01000040">
    <property type="protein sequence ID" value="KZN62378.1"/>
    <property type="molecule type" value="Genomic_DNA"/>
</dbReference>
<dbReference type="PIRSF" id="PIRSF000980">
    <property type="entry name" value="RecC"/>
    <property type="match status" value="1"/>
</dbReference>
<dbReference type="Pfam" id="PF04257">
    <property type="entry name" value="Exonuc_V_gamma"/>
    <property type="match status" value="1"/>
</dbReference>
<dbReference type="SUPFAM" id="SSF52540">
    <property type="entry name" value="P-loop containing nucleoside triphosphate hydrolases"/>
    <property type="match status" value="2"/>
</dbReference>
<keyword evidence="9 10" id="KW-0234">DNA repair</keyword>
<comment type="similarity">
    <text evidence="10">Belongs to the RecC family.</text>
</comment>